<keyword evidence="1" id="KW-0732">Signal</keyword>
<evidence type="ECO:0000313" key="2">
    <source>
        <dbReference type="EMBL" id="SNR80643.1"/>
    </source>
</evidence>
<organism evidence="2 3">
    <name type="scientific">Dokdonia pacifica</name>
    <dbReference type="NCBI Taxonomy" id="1627892"/>
    <lineage>
        <taxon>Bacteria</taxon>
        <taxon>Pseudomonadati</taxon>
        <taxon>Bacteroidota</taxon>
        <taxon>Flavobacteriia</taxon>
        <taxon>Flavobacteriales</taxon>
        <taxon>Flavobacteriaceae</taxon>
        <taxon>Dokdonia</taxon>
    </lineage>
</organism>
<dbReference type="RefSeq" id="WP_143337101.1">
    <property type="nucleotide sequence ID" value="NZ_BMEP01000001.1"/>
</dbReference>
<dbReference type="PROSITE" id="PS51257">
    <property type="entry name" value="PROKAR_LIPOPROTEIN"/>
    <property type="match status" value="1"/>
</dbReference>
<feature type="signal peptide" evidence="1">
    <location>
        <begin position="1"/>
        <end position="18"/>
    </location>
</feature>
<reference evidence="2 3" key="1">
    <citation type="submission" date="2017-06" db="EMBL/GenBank/DDBJ databases">
        <authorList>
            <person name="Kim H.J."/>
            <person name="Triplett B.A."/>
        </authorList>
    </citation>
    <scope>NUCLEOTIDE SEQUENCE [LARGE SCALE GENOMIC DNA]</scope>
    <source>
        <strain evidence="2 3">DSM 25597</strain>
    </source>
</reference>
<sequence length="501" mass="53032">MKKLSVFAFILMLFIACSVEEETTLDEGTNLEVVLENYKGIFTTLDGQNRGTLEVTLSEDNSSAIGSLRLATGEVIDIFTDQVTDLGNVKEMTFTSNDLSFTMTTGQEGETMQIDAVNFRGSESSIIAGRNTDRAPLTTVTGTFTCTMCPAPLDNMSTQSFNLMFTNAGGNDTSVTSQTTLNGTMYAGVATQSGCVASGDQTTCNLNSGTMLGVTGVAFNPGGGDVTWSGTHTFDNGPSGANDCSTMSGTWQWASSTIGTVGGSFISDAMNDCPPPPTTILFEDFNNAIGTTPITGYTVRNESENTSAVEVNINRPGASADYFGRVSLAELDGDDSSATPIFFNNIQGARFFGVQDPDQSNQPGFDNPNGTGFDNQSINWLNRDVSSISTMNVSAFFAESNGAGETWDPTSSARIEYSTDNVNWITILAIESSGSNTAPQIDSSPFDGVGDGAIITNSFTEYTSIDVDVSSINTISVRVIFEALTSNEEDIAIDSLTIFGN</sequence>
<evidence type="ECO:0000313" key="3">
    <source>
        <dbReference type="Proteomes" id="UP000198379"/>
    </source>
</evidence>
<proteinExistence type="predicted"/>
<gene>
    <name evidence="2" type="ORF">SAMN06265376_10391</name>
</gene>
<evidence type="ECO:0000256" key="1">
    <source>
        <dbReference type="SAM" id="SignalP"/>
    </source>
</evidence>
<accession>A0A238ZD02</accession>
<dbReference type="AlphaFoldDB" id="A0A238ZD02"/>
<keyword evidence="3" id="KW-1185">Reference proteome</keyword>
<dbReference type="Proteomes" id="UP000198379">
    <property type="component" value="Unassembled WGS sequence"/>
</dbReference>
<evidence type="ECO:0008006" key="4">
    <source>
        <dbReference type="Google" id="ProtNLM"/>
    </source>
</evidence>
<feature type="chain" id="PRO_5012195819" description="F5/8 type C domain-containing protein" evidence="1">
    <location>
        <begin position="19"/>
        <end position="501"/>
    </location>
</feature>
<dbReference type="EMBL" id="FZNY01000003">
    <property type="protein sequence ID" value="SNR80643.1"/>
    <property type="molecule type" value="Genomic_DNA"/>
</dbReference>
<protein>
    <recommendedName>
        <fullName evidence="4">F5/8 type C domain-containing protein</fullName>
    </recommendedName>
</protein>
<name>A0A238ZD02_9FLAO</name>
<dbReference type="OrthoDB" id="1442522at2"/>